<reference evidence="1 2" key="1">
    <citation type="journal article" date="2011" name="J. Virol.">
        <title>Genomic and proteomic analysis of invertebrate iridovirus type 9.</title>
        <authorList>
            <person name="Wong C.K."/>
            <person name="Young V.L."/>
            <person name="Kleffmann T."/>
            <person name="Ward V.K."/>
        </authorList>
    </citation>
    <scope>NUCLEOTIDE SEQUENCE [LARGE SCALE GENOMIC DNA]</scope>
</reference>
<organismHost>
    <name type="scientific">Wiseana cervinata</name>
    <dbReference type="NCBI Taxonomy" id="107013"/>
</organismHost>
<keyword evidence="2" id="KW-1185">Reference proteome</keyword>
<evidence type="ECO:0000313" key="2">
    <source>
        <dbReference type="Proteomes" id="UP000112896"/>
    </source>
</evidence>
<accession>G0T545</accession>
<evidence type="ECO:0000313" key="1">
    <source>
        <dbReference type="EMBL" id="ADO00362.1"/>
    </source>
</evidence>
<organism evidence="1 2">
    <name type="scientific">Wiseana iridescent virus</name>
    <name type="common">WIV</name>
    <name type="synonym">Insect iridescent virus type 9</name>
    <dbReference type="NCBI Taxonomy" id="68347"/>
    <lineage>
        <taxon>Viruses</taxon>
        <taxon>Varidnaviria</taxon>
        <taxon>Bamfordvirae</taxon>
        <taxon>Nucleocytoviricota</taxon>
        <taxon>Megaviricetes</taxon>
        <taxon>Pimascovirales</taxon>
        <taxon>Pimascovirales incertae sedis</taxon>
        <taxon>Iridoviridae</taxon>
        <taxon>Betairidovirinae</taxon>
        <taxon>Chloriridovirus</taxon>
        <taxon>Chloriridovirus wiseana1</taxon>
        <taxon>Invertebrate iridescent virus 9</taxon>
    </lineage>
</organism>
<dbReference type="EMBL" id="GQ918152">
    <property type="protein sequence ID" value="ADO00362.1"/>
    <property type="molecule type" value="Genomic_DNA"/>
</dbReference>
<protein>
    <submittedName>
        <fullName evidence="1">Uncharacterized protein</fullName>
    </submittedName>
</protein>
<sequence>MIKIDFEFVSTHRNRNLWPNPCLFEVPWSGSGQSNGLNSSDPISNQAPQLEWTGQNISIATTVVSSSGNNIIVSAPANSFSKVTNYYQGAEFSVPPSFRIDSSKYLSQIGGLDYMQLNVTGSGVQAGNSATIKVTPIPNTIYVPTGSELPAAYNGKYLYNETQTEWVLINSYDSGFHLLSATIPPGWSTTDKYSIRENIPSATQSLGSGNTTTTLNLTGIAIPVNPGDFIRILSTGEIVKVTSFDLTTSIASVSPSLSTPPSASTVVELLTQTSDNYRTLSYLGTVVGQQEQSMYTINLVSGTLPNILITNGSGGYPTDYPFLYVEFYDTNYPSQNNLFSNNHSSKSYFKVTTPIGQFDTVNQKFTKFTGDLSHKTIRFRPTSNFRIVWRLPTGEEIKFEKQDTMSPYAPIESIQTSVQFNLGRG</sequence>
<dbReference type="KEGG" id="vg:10963741"/>
<proteinExistence type="predicted"/>
<dbReference type="RefSeq" id="YP_004732802.1">
    <property type="nucleotide sequence ID" value="NC_015780.1"/>
</dbReference>
<dbReference type="GeneID" id="10963741"/>
<name>G0T545_IRV9</name>
<dbReference type="Proteomes" id="UP000112896">
    <property type="component" value="Segment"/>
</dbReference>